<evidence type="ECO:0008006" key="3">
    <source>
        <dbReference type="Google" id="ProtNLM"/>
    </source>
</evidence>
<accession>W3XQM7</accession>
<protein>
    <recommendedName>
        <fullName evidence="3">AB hydrolase-1 domain-containing protein</fullName>
    </recommendedName>
</protein>
<dbReference type="SUPFAM" id="SSF53474">
    <property type="entry name" value="alpha/beta-Hydrolases"/>
    <property type="match status" value="1"/>
</dbReference>
<dbReference type="HOGENOM" id="CLU_084292_0_0_1"/>
<organism evidence="1 2">
    <name type="scientific">Pestalotiopsis fici (strain W106-1 / CGMCC3.15140)</name>
    <dbReference type="NCBI Taxonomy" id="1229662"/>
    <lineage>
        <taxon>Eukaryota</taxon>
        <taxon>Fungi</taxon>
        <taxon>Dikarya</taxon>
        <taxon>Ascomycota</taxon>
        <taxon>Pezizomycotina</taxon>
        <taxon>Sordariomycetes</taxon>
        <taxon>Xylariomycetidae</taxon>
        <taxon>Amphisphaeriales</taxon>
        <taxon>Sporocadaceae</taxon>
        <taxon>Pestalotiopsis</taxon>
    </lineage>
</organism>
<dbReference type="Gene3D" id="3.40.50.1820">
    <property type="entry name" value="alpha/beta hydrolase"/>
    <property type="match status" value="1"/>
</dbReference>
<keyword evidence="2" id="KW-1185">Reference proteome</keyword>
<dbReference type="EMBL" id="KI912109">
    <property type="protein sequence ID" value="ETS88255.1"/>
    <property type="molecule type" value="Genomic_DNA"/>
</dbReference>
<dbReference type="KEGG" id="pfy:PFICI_02083"/>
<dbReference type="InParanoid" id="W3XQM7"/>
<gene>
    <name evidence="1" type="ORF">PFICI_02083</name>
</gene>
<dbReference type="RefSeq" id="XP_007828855.1">
    <property type="nucleotide sequence ID" value="XM_007830664.1"/>
</dbReference>
<sequence>MPGFGQSFDPTVDPPNISWYINLYLEAFKPLGLFETKCHVVGHHSGAVIGVELAVLHPEVVKTLTLCGPVCMDKEEREKMRAKVTIPFNKPAEDGSHLIKTWEYLQHHGGIPSHDLDILQQETLDHSRAWKGRLQIYNCVWDHDGPVMFKKISSPTLALCARDDVLWDAFDAVKIIRPDIQTAEVTGANFGPSRGSESMVKVLTPFLERHETK</sequence>
<dbReference type="eggNOG" id="ENOG502SPSA">
    <property type="taxonomic scope" value="Eukaryota"/>
</dbReference>
<dbReference type="GeneID" id="19267096"/>
<dbReference type="AlphaFoldDB" id="W3XQM7"/>
<dbReference type="OrthoDB" id="408373at2759"/>
<reference evidence="2" key="1">
    <citation type="journal article" date="2015" name="BMC Genomics">
        <title>Genomic and transcriptomic analysis of the endophytic fungus Pestalotiopsis fici reveals its lifestyle and high potential for synthesis of natural products.</title>
        <authorList>
            <person name="Wang X."/>
            <person name="Zhang X."/>
            <person name="Liu L."/>
            <person name="Xiang M."/>
            <person name="Wang W."/>
            <person name="Sun X."/>
            <person name="Che Y."/>
            <person name="Guo L."/>
            <person name="Liu G."/>
            <person name="Guo L."/>
            <person name="Wang C."/>
            <person name="Yin W.B."/>
            <person name="Stadler M."/>
            <person name="Zhang X."/>
            <person name="Liu X."/>
        </authorList>
    </citation>
    <scope>NUCLEOTIDE SEQUENCE [LARGE SCALE GENOMIC DNA]</scope>
    <source>
        <strain evidence="2">W106-1 / CGMCC3.15140</strain>
    </source>
</reference>
<dbReference type="InterPro" id="IPR029058">
    <property type="entry name" value="AB_hydrolase_fold"/>
</dbReference>
<name>W3XQM7_PESFW</name>
<proteinExistence type="predicted"/>
<evidence type="ECO:0000313" key="1">
    <source>
        <dbReference type="EMBL" id="ETS88255.1"/>
    </source>
</evidence>
<evidence type="ECO:0000313" key="2">
    <source>
        <dbReference type="Proteomes" id="UP000030651"/>
    </source>
</evidence>
<dbReference type="Proteomes" id="UP000030651">
    <property type="component" value="Unassembled WGS sequence"/>
</dbReference>